<feature type="compositionally biased region" description="Low complexity" evidence="1">
    <location>
        <begin position="346"/>
        <end position="357"/>
    </location>
</feature>
<feature type="compositionally biased region" description="Basic and acidic residues" evidence="1">
    <location>
        <begin position="565"/>
        <end position="576"/>
    </location>
</feature>
<comment type="caution">
    <text evidence="2">The sequence shown here is derived from an EMBL/GenBank/DDBJ whole genome shotgun (WGS) entry which is preliminary data.</text>
</comment>
<reference evidence="2" key="1">
    <citation type="journal article" date="2021" name="IMA Fungus">
        <title>Genomic characterization of three marine fungi, including Emericellopsis atlantica sp. nov. with signatures of a generalist lifestyle and marine biomass degradation.</title>
        <authorList>
            <person name="Hagestad O.C."/>
            <person name="Hou L."/>
            <person name="Andersen J.H."/>
            <person name="Hansen E.H."/>
            <person name="Altermark B."/>
            <person name="Li C."/>
            <person name="Kuhnert E."/>
            <person name="Cox R.J."/>
            <person name="Crous P.W."/>
            <person name="Spatafora J.W."/>
            <person name="Lail K."/>
            <person name="Amirebrahimi M."/>
            <person name="Lipzen A."/>
            <person name="Pangilinan J."/>
            <person name="Andreopoulos W."/>
            <person name="Hayes R.D."/>
            <person name="Ng V."/>
            <person name="Grigoriev I.V."/>
            <person name="Jackson S.A."/>
            <person name="Sutton T.D.S."/>
            <person name="Dobson A.D.W."/>
            <person name="Rama T."/>
        </authorList>
    </citation>
    <scope>NUCLEOTIDE SEQUENCE</scope>
    <source>
        <strain evidence="2">TRa018bII</strain>
    </source>
</reference>
<feature type="compositionally biased region" description="Basic residues" evidence="1">
    <location>
        <begin position="600"/>
        <end position="610"/>
    </location>
</feature>
<protein>
    <submittedName>
        <fullName evidence="2">Uncharacterized protein</fullName>
    </submittedName>
</protein>
<dbReference type="Proteomes" id="UP000824998">
    <property type="component" value="Unassembled WGS sequence"/>
</dbReference>
<sequence>MPPRTSIPTMDEMVLQLVQIIEPLSQLCGDLLENDNTTNGQAQSVLAMIKHLYETLEQHHEELKTKKSTLPTHHDDRDMRNDDTDKCIALASSTPEDLFKKVRQLNPKLTDENFDTLISTQEKILTHVAKLDQALLDDTQEPHMQGVLGYLTEETLNLGDQLDRFENKLESTDRRMRSLRDLFVRHGNEFSDVLKLLTEVADKLNVVEERSRYTLGGSKNRELSLDGSNLEGTEMDMFEEQLKNYSGKPPLWNSPALEGCYSEFASGSSVSVSPSELGQEFENICEHMKVIEPVGKLTGNFRNDADIGEEAYPERNQTSEKDVQSAMSAASMLKSPKICSDTIPFSSRVDSSSNTRSDSSEKEIVEANSNPECTHPPAELQAGDSTPVLSPKSKTEQDARNLRGNLWSQKPQTWTNCPQESRCNSLSILDAETLNIERRHCMLESSNDASSIRTSFTADGPSELPGGLTCVSGLWSEAGPPDLPSFCHLGSNINPNIRTRDRPVKILADEEHVPVNNLERPQLYRHAMKGYADALMYMLGRVKQQNDRLQPGVTDTRSGPCHPLGRSEQEPRHEVEPIPGPFIKFTHPPKKGSRKDPKKVPKKGRKKGPKKGPSGGPRHPKPKGPKNTKPPNGGCTFHPWQRNPEVHTAFTLTERGYDSVEEQQAEVIQNFIEKWFELSAIDQQNTQPRRVSSDIASRQYAAFSDFLNEWYEAQASQDLAFVANGNNSRCANYHEDELFMAAQYFPSCNCIDITQLMKGVCTLEVTTDSYMEEGTCDASIEDNDARSWRNHNLFLFFTMVSVVSMALVFRNI</sequence>
<accession>A0A9P7YRN8</accession>
<feature type="region of interest" description="Disordered" evidence="1">
    <location>
        <begin position="546"/>
        <end position="641"/>
    </location>
</feature>
<keyword evidence="3" id="KW-1185">Reference proteome</keyword>
<name>A0A9P7YRN8_9HELO</name>
<dbReference type="EMBL" id="MU251368">
    <property type="protein sequence ID" value="KAG9238540.1"/>
    <property type="molecule type" value="Genomic_DNA"/>
</dbReference>
<dbReference type="AlphaFoldDB" id="A0A9P7YRN8"/>
<organism evidence="2 3">
    <name type="scientific">Amylocarpus encephaloides</name>
    <dbReference type="NCBI Taxonomy" id="45428"/>
    <lineage>
        <taxon>Eukaryota</taxon>
        <taxon>Fungi</taxon>
        <taxon>Dikarya</taxon>
        <taxon>Ascomycota</taxon>
        <taxon>Pezizomycotina</taxon>
        <taxon>Leotiomycetes</taxon>
        <taxon>Helotiales</taxon>
        <taxon>Helotiales incertae sedis</taxon>
        <taxon>Amylocarpus</taxon>
    </lineage>
</organism>
<gene>
    <name evidence="2" type="ORF">BJ875DRAFT_480208</name>
</gene>
<feature type="region of interest" description="Disordered" evidence="1">
    <location>
        <begin position="309"/>
        <end position="330"/>
    </location>
</feature>
<feature type="region of interest" description="Disordered" evidence="1">
    <location>
        <begin position="60"/>
        <end position="81"/>
    </location>
</feature>
<feature type="compositionally biased region" description="Basic and acidic residues" evidence="1">
    <location>
        <begin position="72"/>
        <end position="81"/>
    </location>
</feature>
<feature type="region of interest" description="Disordered" evidence="1">
    <location>
        <begin position="344"/>
        <end position="398"/>
    </location>
</feature>
<evidence type="ECO:0000313" key="3">
    <source>
        <dbReference type="Proteomes" id="UP000824998"/>
    </source>
</evidence>
<evidence type="ECO:0000256" key="1">
    <source>
        <dbReference type="SAM" id="MobiDB-lite"/>
    </source>
</evidence>
<proteinExistence type="predicted"/>
<evidence type="ECO:0000313" key="2">
    <source>
        <dbReference type="EMBL" id="KAG9238540.1"/>
    </source>
</evidence>